<sequence>MFEHEYGDFLSNFGKGHSPDATQIAAGLGAQ</sequence>
<dbReference type="EMBL" id="JALJZU010000009">
    <property type="protein sequence ID" value="MCP2010638.1"/>
    <property type="molecule type" value="Genomic_DNA"/>
</dbReference>
<dbReference type="Proteomes" id="UP001162889">
    <property type="component" value="Unassembled WGS sequence"/>
</dbReference>
<protein>
    <submittedName>
        <fullName evidence="1">Uncharacterized protein</fullName>
    </submittedName>
</protein>
<evidence type="ECO:0000313" key="1">
    <source>
        <dbReference type="EMBL" id="MCP2010638.1"/>
    </source>
</evidence>
<reference evidence="1" key="1">
    <citation type="submission" date="2022-03" db="EMBL/GenBank/DDBJ databases">
        <title>Genome Encyclopedia of Bacteria and Archaea VI: Functional Genomics of Type Strains.</title>
        <authorList>
            <person name="Whitman W."/>
        </authorList>
    </citation>
    <scope>NUCLEOTIDE SEQUENCE</scope>
    <source>
        <strain evidence="1">HSC-15S17</strain>
    </source>
</reference>
<keyword evidence="2" id="KW-1185">Reference proteome</keyword>
<accession>A0ABT1GNR7</accession>
<organism evidence="1 2">
    <name type="scientific">Duganella violaceipulchra</name>
    <dbReference type="NCBI Taxonomy" id="2849652"/>
    <lineage>
        <taxon>Bacteria</taxon>
        <taxon>Pseudomonadati</taxon>
        <taxon>Pseudomonadota</taxon>
        <taxon>Betaproteobacteria</taxon>
        <taxon>Burkholderiales</taxon>
        <taxon>Oxalobacteraceae</taxon>
        <taxon>Telluria group</taxon>
        <taxon>Duganella</taxon>
    </lineage>
</organism>
<comment type="caution">
    <text evidence="1">The sequence shown here is derived from an EMBL/GenBank/DDBJ whole genome shotgun (WGS) entry which is preliminary data.</text>
</comment>
<name>A0ABT1GNR7_9BURK</name>
<gene>
    <name evidence="1" type="ORF">L1274_004380</name>
</gene>
<proteinExistence type="predicted"/>
<evidence type="ECO:0000313" key="2">
    <source>
        <dbReference type="Proteomes" id="UP001162889"/>
    </source>
</evidence>